<dbReference type="PANTHER" id="PTHR43796:SF2">
    <property type="entry name" value="CARBOXYNORSPERMIDINE SYNTHASE"/>
    <property type="match status" value="1"/>
</dbReference>
<evidence type="ECO:0000313" key="3">
    <source>
        <dbReference type="EMBL" id="RYU95921.1"/>
    </source>
</evidence>
<dbReference type="SUPFAM" id="SSF51735">
    <property type="entry name" value="NAD(P)-binding Rossmann-fold domains"/>
    <property type="match status" value="1"/>
</dbReference>
<protein>
    <submittedName>
        <fullName evidence="3">Saccharopine dehydrogenase family protein</fullName>
    </submittedName>
</protein>
<dbReference type="PANTHER" id="PTHR43796">
    <property type="entry name" value="CARBOXYNORSPERMIDINE SYNTHASE"/>
    <property type="match status" value="1"/>
</dbReference>
<dbReference type="RefSeq" id="WP_130020801.1">
    <property type="nucleotide sequence ID" value="NZ_SEWF01000011.1"/>
</dbReference>
<dbReference type="OrthoDB" id="9769367at2"/>
<proteinExistence type="predicted"/>
<dbReference type="InterPro" id="IPR005097">
    <property type="entry name" value="Sacchrp_dh_NADP-bd"/>
</dbReference>
<comment type="caution">
    <text evidence="3">The sequence shown here is derived from an EMBL/GenBank/DDBJ whole genome shotgun (WGS) entry which is preliminary data.</text>
</comment>
<evidence type="ECO:0000259" key="1">
    <source>
        <dbReference type="Pfam" id="PF03435"/>
    </source>
</evidence>
<organism evidence="3 4">
    <name type="scientific">Emticicia agri</name>
    <dbReference type="NCBI Taxonomy" id="2492393"/>
    <lineage>
        <taxon>Bacteria</taxon>
        <taxon>Pseudomonadati</taxon>
        <taxon>Bacteroidota</taxon>
        <taxon>Cytophagia</taxon>
        <taxon>Cytophagales</taxon>
        <taxon>Leadbetterellaceae</taxon>
        <taxon>Emticicia</taxon>
    </lineage>
</organism>
<dbReference type="Gene3D" id="3.40.50.720">
    <property type="entry name" value="NAD(P)-binding Rossmann-like Domain"/>
    <property type="match status" value="1"/>
</dbReference>
<dbReference type="InterPro" id="IPR032095">
    <property type="entry name" value="Sacchrp_dh-like_C"/>
</dbReference>
<dbReference type="Gene3D" id="3.30.360.10">
    <property type="entry name" value="Dihydrodipicolinate Reductase, domain 2"/>
    <property type="match status" value="1"/>
</dbReference>
<keyword evidence="4" id="KW-1185">Reference proteome</keyword>
<accession>A0A4Q5M134</accession>
<reference evidence="3 4" key="1">
    <citation type="submission" date="2019-02" db="EMBL/GenBank/DDBJ databases">
        <title>Bacterial novel species Emticicia sp. 17J42-9 isolated from soil.</title>
        <authorList>
            <person name="Jung H.-Y."/>
        </authorList>
    </citation>
    <scope>NUCLEOTIDE SEQUENCE [LARGE SCALE GENOMIC DNA]</scope>
    <source>
        <strain evidence="3 4">17J42-9</strain>
    </source>
</reference>
<evidence type="ECO:0000313" key="4">
    <source>
        <dbReference type="Proteomes" id="UP000293162"/>
    </source>
</evidence>
<dbReference type="EMBL" id="SEWF01000011">
    <property type="protein sequence ID" value="RYU95921.1"/>
    <property type="molecule type" value="Genomic_DNA"/>
</dbReference>
<dbReference type="Proteomes" id="UP000293162">
    <property type="component" value="Unassembled WGS sequence"/>
</dbReference>
<dbReference type="AlphaFoldDB" id="A0A4Q5M134"/>
<dbReference type="InterPro" id="IPR036291">
    <property type="entry name" value="NAD(P)-bd_dom_sf"/>
</dbReference>
<sequence>MSKVIIIGAGGVGSVVAHKCAMNSHVFTEILLASRTQSKCDKIAADIQEMHGVTIQTAKVDADNVPELVALIKSFQPKMVINVALPYQDLTIMDACLETGVHYLDTANYEPKDVAKFEYSWQWAYQDRFKDAGLMALLGCGFDPGVTQVFCAYANKHHFDEMHYLDIIDCNAGNHGKAFATNFNPEINIREITQNGRYWENGEWVEIPPMSIHKPIDYPEIGPKESYVLYHEELESLVKNFPTLKRARFWMTFGQAYLTHLEVLQNVGMTRIDPVKFNGIDIVPLEFLKAVLPAPDTLGENYTGQTSIGCQIKGVEDGKDKTYYVWNNCDHAECYREVKAQAVSYTTGVPAMIGAMLMLTNPEWQKPGVWNCEELNPDPFMDLLNTQGLPWHERVNISLPHEY</sequence>
<gene>
    <name evidence="3" type="ORF">EWM59_09895</name>
</gene>
<feature type="domain" description="Saccharopine dehydrogenase-like C-terminal" evidence="2">
    <location>
        <begin position="141"/>
        <end position="389"/>
    </location>
</feature>
<name>A0A4Q5M134_9BACT</name>
<dbReference type="Pfam" id="PF16653">
    <property type="entry name" value="Sacchrp_dh_C"/>
    <property type="match status" value="1"/>
</dbReference>
<dbReference type="Pfam" id="PF03435">
    <property type="entry name" value="Sacchrp_dh_NADP"/>
    <property type="match status" value="1"/>
</dbReference>
<feature type="domain" description="Saccharopine dehydrogenase NADP binding" evidence="1">
    <location>
        <begin position="4"/>
        <end position="137"/>
    </location>
</feature>
<evidence type="ECO:0000259" key="2">
    <source>
        <dbReference type="Pfam" id="PF16653"/>
    </source>
</evidence>